<dbReference type="Gene3D" id="3.30.300.30">
    <property type="match status" value="1"/>
</dbReference>
<dbReference type="SUPFAM" id="SSF56801">
    <property type="entry name" value="Acetyl-CoA synthetase-like"/>
    <property type="match status" value="1"/>
</dbReference>
<evidence type="ECO:0000313" key="4">
    <source>
        <dbReference type="EMBL" id="APC00498.1"/>
    </source>
</evidence>
<dbReference type="EMBL" id="CP015017">
    <property type="protein sequence ID" value="APC00498.1"/>
    <property type="molecule type" value="Genomic_DNA"/>
</dbReference>
<dbReference type="Proteomes" id="UP000182060">
    <property type="component" value="Chromosome"/>
</dbReference>
<sequence length="497" mass="55560">MSQINHRSRVDLHQSLTGNIQSYAKLTPDVIAVVHHDHEISYKKLWNDVQLYIHHLEGWGIGFSDIVAITIEDEYLNLLICSALIYLGCAQATLPSFEPSEKNIELSKRLNISFQLVDKQSFKLPGFNALLIPKMEELDFQGQHLSNLKDRGLDSSIIFIGSGTTGKSKLIPYEQHAFLQSAELMPQNLSALYCSASIEHSLGKRIVLRIMALGKSIVFNNTAKNYSPEDLCQKYQISHLFLSEFSAKNLVQRYEHYESANLPAMPNVEVLLTSSVISEDTYLKVRQRVSPKVDIFYGSTETGGITQTKGVNPFIGNRYSVGFPLPGVSIEIVNDEDVLVPRNTIGNIRIQSAAVVTEYLHDPQTTERHFRKGWFYPGDLGLMLDDGQLIHYGRSDDMLILNGINIYPQEIEEVAMKFEGVNDVAAFSISSGLHGSIPALAVVADGVVNLKDLYAYCFSLLGNRAPRKVIQTQSIPRNSEGKVLRKNVLEAMKKTNK</sequence>
<dbReference type="PANTHER" id="PTHR43201:SF5">
    <property type="entry name" value="MEDIUM-CHAIN ACYL-COA LIGASE ACSF2, MITOCHONDRIAL"/>
    <property type="match status" value="1"/>
</dbReference>
<protein>
    <recommendedName>
        <fullName evidence="3">AMP-dependent synthetase/ligase domain-containing protein</fullName>
    </recommendedName>
</protein>
<reference evidence="4" key="1">
    <citation type="journal article" date="2017" name="Appl. Environ. Microbiol.">
        <title>Microdiversification of a pelagic Polynucleobacter species is mainly driven by acquisition of genomic islands from a partially interspecific gene pool.</title>
        <authorList>
            <person name="Hoetzinger M."/>
            <person name="Hahn M.W."/>
            <person name="Jezberova J."/>
            <person name="Schmidt J."/>
            <person name="Koll U."/>
        </authorList>
    </citation>
    <scope>NUCLEOTIDE SEQUENCE</scope>
    <source>
        <strain evidence="4">MWH-RechtKol4</strain>
    </source>
</reference>
<dbReference type="InterPro" id="IPR042099">
    <property type="entry name" value="ANL_N_sf"/>
</dbReference>
<name>A0AAC9ITX8_9BURK</name>
<dbReference type="GO" id="GO:0006631">
    <property type="term" value="P:fatty acid metabolic process"/>
    <property type="evidence" value="ECO:0007669"/>
    <property type="project" value="TreeGrafter"/>
</dbReference>
<organism evidence="4 5">
    <name type="scientific">Polynucleobacter asymbioticus</name>
    <dbReference type="NCBI Taxonomy" id="576611"/>
    <lineage>
        <taxon>Bacteria</taxon>
        <taxon>Pseudomonadati</taxon>
        <taxon>Pseudomonadota</taxon>
        <taxon>Betaproteobacteria</taxon>
        <taxon>Burkholderiales</taxon>
        <taxon>Burkholderiaceae</taxon>
        <taxon>Polynucleobacter</taxon>
    </lineage>
</organism>
<gene>
    <name evidence="4" type="ORF">AOC25_02100</name>
</gene>
<dbReference type="InterPro" id="IPR045851">
    <property type="entry name" value="AMP-bd_C_sf"/>
</dbReference>
<dbReference type="PANTHER" id="PTHR43201">
    <property type="entry name" value="ACYL-COA SYNTHETASE"/>
    <property type="match status" value="1"/>
</dbReference>
<accession>A0AAC9ITX8</accession>
<feature type="domain" description="AMP-dependent synthetase/ligase" evidence="3">
    <location>
        <begin position="23"/>
        <end position="360"/>
    </location>
</feature>
<evidence type="ECO:0000256" key="2">
    <source>
        <dbReference type="ARBA" id="ARBA00022598"/>
    </source>
</evidence>
<dbReference type="Gene3D" id="3.40.50.12780">
    <property type="entry name" value="N-terminal domain of ligase-like"/>
    <property type="match status" value="1"/>
</dbReference>
<dbReference type="AlphaFoldDB" id="A0AAC9ITX8"/>
<dbReference type="Pfam" id="PF00501">
    <property type="entry name" value="AMP-binding"/>
    <property type="match status" value="1"/>
</dbReference>
<dbReference type="CDD" id="cd04433">
    <property type="entry name" value="AFD_class_I"/>
    <property type="match status" value="1"/>
</dbReference>
<proteinExistence type="inferred from homology"/>
<dbReference type="InterPro" id="IPR000873">
    <property type="entry name" value="AMP-dep_synth/lig_dom"/>
</dbReference>
<comment type="similarity">
    <text evidence="1">Belongs to the ATP-dependent AMP-binding enzyme family.</text>
</comment>
<dbReference type="GO" id="GO:0031956">
    <property type="term" value="F:medium-chain fatty acid-CoA ligase activity"/>
    <property type="evidence" value="ECO:0007669"/>
    <property type="project" value="TreeGrafter"/>
</dbReference>
<dbReference type="RefSeq" id="WP_071538727.1">
    <property type="nucleotide sequence ID" value="NZ_CP015016.1"/>
</dbReference>
<evidence type="ECO:0000313" key="5">
    <source>
        <dbReference type="Proteomes" id="UP000182060"/>
    </source>
</evidence>
<evidence type="ECO:0000259" key="3">
    <source>
        <dbReference type="Pfam" id="PF00501"/>
    </source>
</evidence>
<evidence type="ECO:0000256" key="1">
    <source>
        <dbReference type="ARBA" id="ARBA00006432"/>
    </source>
</evidence>
<keyword evidence="2" id="KW-0436">Ligase</keyword>